<dbReference type="EMBL" id="CAUZMB010000005">
    <property type="protein sequence ID" value="CAK1245527.1"/>
    <property type="molecule type" value="Genomic_DNA"/>
</dbReference>
<comment type="caution">
    <text evidence="2">The sequence shown here is derived from an EMBL/GenBank/DDBJ whole genome shotgun (WGS) entry which is preliminary data.</text>
</comment>
<keyword evidence="3" id="KW-1185">Reference proteome</keyword>
<sequence>MSRFSRYSNEEEKSYQRRIMPKVGHSIDRPQLEKSIKVDSETYQQLTDLKQLTGRSMKYLLHQSVAGYYEQETAHDR</sequence>
<protein>
    <submittedName>
        <fullName evidence="2">Uncharacterized protein</fullName>
    </submittedName>
</protein>
<dbReference type="Proteomes" id="UP001314166">
    <property type="component" value="Unassembled WGS sequence"/>
</dbReference>
<evidence type="ECO:0000313" key="2">
    <source>
        <dbReference type="EMBL" id="CAK1245527.1"/>
    </source>
</evidence>
<accession>A0ABN9YUD4</accession>
<feature type="region of interest" description="Disordered" evidence="1">
    <location>
        <begin position="1"/>
        <end position="28"/>
    </location>
</feature>
<name>A0ABN9YUD4_9LACO</name>
<gene>
    <name evidence="2" type="ORF">R55214_HHFBAMCI_01031</name>
</gene>
<evidence type="ECO:0000313" key="3">
    <source>
        <dbReference type="Proteomes" id="UP001314166"/>
    </source>
</evidence>
<organism evidence="2 3">
    <name type="scientific">Fructobacillus evanidus</name>
    <dbReference type="NCBI Taxonomy" id="3064281"/>
    <lineage>
        <taxon>Bacteria</taxon>
        <taxon>Bacillati</taxon>
        <taxon>Bacillota</taxon>
        <taxon>Bacilli</taxon>
        <taxon>Lactobacillales</taxon>
        <taxon>Lactobacillaceae</taxon>
        <taxon>Fructobacillus</taxon>
    </lineage>
</organism>
<dbReference type="RefSeq" id="WP_338343786.1">
    <property type="nucleotide sequence ID" value="NZ_CAUZLH010000003.1"/>
</dbReference>
<proteinExistence type="predicted"/>
<evidence type="ECO:0000256" key="1">
    <source>
        <dbReference type="SAM" id="MobiDB-lite"/>
    </source>
</evidence>
<reference evidence="2 3" key="1">
    <citation type="submission" date="2023-10" db="EMBL/GenBank/DDBJ databases">
        <authorList>
            <person name="Botero Cardona J."/>
        </authorList>
    </citation>
    <scope>NUCLEOTIDE SEQUENCE [LARGE SCALE GENOMIC DNA]</scope>
    <source>
        <strain evidence="2 3">R-55214</strain>
    </source>
</reference>